<sequence>MRYVWLIMDLLISHPGAVRGFGWQNIGAIVNLGSYYLVGIPSAVLMAFVLHGLWLGIICALLVQVVSLLFITLRTNWEQEARKAQERVEETTLPVEIVCMIFKNYFHPPSVNGDAMNLQLSINAAEDMLVIKDTTLLKKLEKRDAEIMCNVLEPLSDYCETKGDIRVQGNSSTIFVMSHNFNISAENNSWTIQPYPRKGNAGAMSSVKSWTVKLVQDGKKIPKCSVYHGYPALLFSLGGYSGNHFHDFSDLLVPIFSNSRHFNSDMHFLATDYKPWWIAKYRTLLNNMSKHKILDIDYENEVHCFPSVTTGLKSHKEFGIDSSKFPNGVSMRDFRHFLSNSFSLNKIEAIKMKGNIVTRPRLLIMSRKKSRILLNEGDVKQMAEDLGYEVVLAEANLSTNLSKFAQIVNSCDVIMGVHGAGLTNMVFLPDNAVLIQLVPLGAMDNLAKSDFGDPAGEMNIRYLDYKIGVNESSLVKQYPLDHNVFKDPSSFYRKGWSVFRSIYLDKQNVKVDLNRFRSTLLEAKKLLGTS</sequence>
<dbReference type="GO" id="GO:0016763">
    <property type="term" value="F:pentosyltransferase activity"/>
    <property type="evidence" value="ECO:0007669"/>
    <property type="project" value="UniProtKB-ARBA"/>
</dbReference>
<evidence type="ECO:0000256" key="3">
    <source>
        <dbReference type="ARBA" id="ARBA00022679"/>
    </source>
</evidence>
<keyword evidence="5" id="KW-0812">Transmembrane</keyword>
<comment type="caution">
    <text evidence="8">The sequence shown here is derived from an EMBL/GenBank/DDBJ whole genome shotgun (WGS) entry which is preliminary data.</text>
</comment>
<keyword evidence="2" id="KW-0328">Glycosyltransferase</keyword>
<dbReference type="PANTHER" id="PTHR20961:SF149">
    <property type="entry name" value="PROTEIN O-LINKED-MANNOSE BETA-1,4-N-ACETYLGLUCOSAMINYLTRANSFERASE 2-LIKE"/>
    <property type="match status" value="1"/>
</dbReference>
<evidence type="ECO:0000256" key="6">
    <source>
        <dbReference type="SAM" id="SignalP"/>
    </source>
</evidence>
<proteinExistence type="predicted"/>
<dbReference type="InterPro" id="IPR049625">
    <property type="entry name" value="Glyco_transf_61_cat"/>
</dbReference>
<evidence type="ECO:0000256" key="4">
    <source>
        <dbReference type="ARBA" id="ARBA00023180"/>
    </source>
</evidence>
<evidence type="ECO:0000313" key="9">
    <source>
        <dbReference type="Proteomes" id="UP001291623"/>
    </source>
</evidence>
<accession>A0AAE1VAV4</accession>
<keyword evidence="3" id="KW-0808">Transferase</keyword>
<dbReference type="Pfam" id="PF04577">
    <property type="entry name" value="Glyco_transf_61"/>
    <property type="match status" value="1"/>
</dbReference>
<evidence type="ECO:0000256" key="5">
    <source>
        <dbReference type="SAM" id="Phobius"/>
    </source>
</evidence>
<keyword evidence="5" id="KW-1133">Transmembrane helix</keyword>
<evidence type="ECO:0000313" key="8">
    <source>
        <dbReference type="EMBL" id="KAK4362032.1"/>
    </source>
</evidence>
<dbReference type="PANTHER" id="PTHR20961">
    <property type="entry name" value="GLYCOSYLTRANSFERASE"/>
    <property type="match status" value="1"/>
</dbReference>
<evidence type="ECO:0000256" key="1">
    <source>
        <dbReference type="ARBA" id="ARBA00004323"/>
    </source>
</evidence>
<feature type="chain" id="PRO_5042193050" description="Glycosyltransferase 61 catalytic domain-containing protein" evidence="6">
    <location>
        <begin position="21"/>
        <end position="530"/>
    </location>
</feature>
<feature type="domain" description="Glycosyltransferase 61 catalytic" evidence="7">
    <location>
        <begin position="328"/>
        <end position="435"/>
    </location>
</feature>
<evidence type="ECO:0000256" key="2">
    <source>
        <dbReference type="ARBA" id="ARBA00022676"/>
    </source>
</evidence>
<name>A0AAE1VAV4_9SOLA</name>
<protein>
    <recommendedName>
        <fullName evidence="7">Glycosyltransferase 61 catalytic domain-containing protein</fullName>
    </recommendedName>
</protein>
<dbReference type="Proteomes" id="UP001291623">
    <property type="component" value="Unassembled WGS sequence"/>
</dbReference>
<keyword evidence="6" id="KW-0732">Signal</keyword>
<comment type="subcellular location">
    <subcellularLocation>
        <location evidence="1">Golgi apparatus membrane</location>
        <topology evidence="1">Single-pass type II membrane protein</topology>
    </subcellularLocation>
</comment>
<feature type="transmembrane region" description="Helical" evidence="5">
    <location>
        <begin position="44"/>
        <end position="73"/>
    </location>
</feature>
<gene>
    <name evidence="8" type="ORF">RND71_017273</name>
</gene>
<organism evidence="8 9">
    <name type="scientific">Anisodus tanguticus</name>
    <dbReference type="NCBI Taxonomy" id="243964"/>
    <lineage>
        <taxon>Eukaryota</taxon>
        <taxon>Viridiplantae</taxon>
        <taxon>Streptophyta</taxon>
        <taxon>Embryophyta</taxon>
        <taxon>Tracheophyta</taxon>
        <taxon>Spermatophyta</taxon>
        <taxon>Magnoliopsida</taxon>
        <taxon>eudicotyledons</taxon>
        <taxon>Gunneridae</taxon>
        <taxon>Pentapetalae</taxon>
        <taxon>asterids</taxon>
        <taxon>lamiids</taxon>
        <taxon>Solanales</taxon>
        <taxon>Solanaceae</taxon>
        <taxon>Solanoideae</taxon>
        <taxon>Hyoscyameae</taxon>
        <taxon>Anisodus</taxon>
    </lineage>
</organism>
<keyword evidence="9" id="KW-1185">Reference proteome</keyword>
<keyword evidence="5" id="KW-0472">Membrane</keyword>
<dbReference type="InterPro" id="IPR007657">
    <property type="entry name" value="Glycosyltransferase_61"/>
</dbReference>
<dbReference type="AlphaFoldDB" id="A0AAE1VAV4"/>
<keyword evidence="4" id="KW-0325">Glycoprotein</keyword>
<dbReference type="GO" id="GO:0000139">
    <property type="term" value="C:Golgi membrane"/>
    <property type="evidence" value="ECO:0007669"/>
    <property type="project" value="UniProtKB-SubCell"/>
</dbReference>
<reference evidence="8" key="1">
    <citation type="submission" date="2023-12" db="EMBL/GenBank/DDBJ databases">
        <title>Genome assembly of Anisodus tanguticus.</title>
        <authorList>
            <person name="Wang Y.-J."/>
        </authorList>
    </citation>
    <scope>NUCLEOTIDE SEQUENCE</scope>
    <source>
        <strain evidence="8">KB-2021</strain>
        <tissue evidence="8">Leaf</tissue>
    </source>
</reference>
<evidence type="ECO:0000259" key="7">
    <source>
        <dbReference type="Pfam" id="PF04577"/>
    </source>
</evidence>
<feature type="signal peptide" evidence="6">
    <location>
        <begin position="1"/>
        <end position="20"/>
    </location>
</feature>
<dbReference type="EMBL" id="JAVYJV010000009">
    <property type="protein sequence ID" value="KAK4362032.1"/>
    <property type="molecule type" value="Genomic_DNA"/>
</dbReference>